<dbReference type="Pfam" id="PF04727">
    <property type="entry name" value="ELMO_CED12"/>
    <property type="match status" value="1"/>
</dbReference>
<dbReference type="AlphaFoldDB" id="A0A9W5T8D2"/>
<proteinExistence type="predicted"/>
<keyword evidence="3" id="KW-1185">Reference proteome</keyword>
<gene>
    <name evidence="2" type="ORF">BaOVIS_000300</name>
</gene>
<comment type="caution">
    <text evidence="2">The sequence shown here is derived from an EMBL/GenBank/DDBJ whole genome shotgun (WGS) entry which is preliminary data.</text>
</comment>
<dbReference type="PROSITE" id="PS51335">
    <property type="entry name" value="ELMO"/>
    <property type="match status" value="1"/>
</dbReference>
<dbReference type="InterPro" id="IPR050868">
    <property type="entry name" value="ELMO_domain-containing"/>
</dbReference>
<name>A0A9W5T8D2_BABOV</name>
<dbReference type="OrthoDB" id="67155at2759"/>
<dbReference type="GO" id="GO:0005096">
    <property type="term" value="F:GTPase activator activity"/>
    <property type="evidence" value="ECO:0007669"/>
    <property type="project" value="TreeGrafter"/>
</dbReference>
<dbReference type="Proteomes" id="UP001057455">
    <property type="component" value="Unassembled WGS sequence"/>
</dbReference>
<dbReference type="InterPro" id="IPR006816">
    <property type="entry name" value="ELMO_dom"/>
</dbReference>
<dbReference type="PANTHER" id="PTHR12771:SF51">
    <property type="entry name" value="LD01482P"/>
    <property type="match status" value="1"/>
</dbReference>
<evidence type="ECO:0000313" key="2">
    <source>
        <dbReference type="EMBL" id="GFE52626.1"/>
    </source>
</evidence>
<feature type="domain" description="ELMO" evidence="1">
    <location>
        <begin position="135"/>
        <end position="298"/>
    </location>
</feature>
<evidence type="ECO:0000313" key="3">
    <source>
        <dbReference type="Proteomes" id="UP001057455"/>
    </source>
</evidence>
<evidence type="ECO:0000259" key="1">
    <source>
        <dbReference type="PROSITE" id="PS51335"/>
    </source>
</evidence>
<sequence length="336" mass="38999">MVNNKAIFRWVQKWLSLLTCISYPQVILLDYGAYDYIRALVSGVSKTVDKSWNPQTLVDFENVCNDSIGEAQMLDLLKTKGNLDEITDQLMQQLNIECQYRNNVADVVMQMRRKYLGITEMEHVAKMSVDEDNSEHCKLFYEIWEALDDRSAPESFAVTKSINKDDESISSWGDLGFQTPMTDFRMTGLLGLKSLHYLVVNHKQRSRKALKISQDLKAWFPFAITSVNVTSWVMEDIKNNKHSIFLYNSDIEPLEVFFRLHVCYFFRFVQFWQTHASTSVFEFKTVSTDFRAHILELIDETVQAVLNDDSLGEERFNGSNLLKYVEEKLLQENGAQ</sequence>
<organism evidence="2 3">
    <name type="scientific">Babesia ovis</name>
    <dbReference type="NCBI Taxonomy" id="5869"/>
    <lineage>
        <taxon>Eukaryota</taxon>
        <taxon>Sar</taxon>
        <taxon>Alveolata</taxon>
        <taxon>Apicomplexa</taxon>
        <taxon>Aconoidasida</taxon>
        <taxon>Piroplasmida</taxon>
        <taxon>Babesiidae</taxon>
        <taxon>Babesia</taxon>
    </lineage>
</organism>
<accession>A0A9W5T8D2</accession>
<dbReference type="EMBL" id="BLIY01000001">
    <property type="protein sequence ID" value="GFE52626.1"/>
    <property type="molecule type" value="Genomic_DNA"/>
</dbReference>
<dbReference type="PANTHER" id="PTHR12771">
    <property type="entry name" value="ENGULFMENT AND CELL MOTILITY"/>
    <property type="match status" value="1"/>
</dbReference>
<reference evidence="2" key="1">
    <citation type="submission" date="2019-12" db="EMBL/GenBank/DDBJ databases">
        <title>Genome sequence of Babesia ovis.</title>
        <authorList>
            <person name="Yamagishi J."/>
            <person name="Sevinc F."/>
            <person name="Xuan X."/>
        </authorList>
    </citation>
    <scope>NUCLEOTIDE SEQUENCE</scope>
    <source>
        <strain evidence="2">Selcuk</strain>
    </source>
</reference>
<protein>
    <submittedName>
        <fullName evidence="2">ELMO CED-12 family protein, putative</fullName>
    </submittedName>
</protein>